<feature type="active site" description="Proton donor" evidence="5">
    <location>
        <position position="525"/>
    </location>
</feature>
<dbReference type="GO" id="GO:0004557">
    <property type="term" value="F:alpha-galactosidase activity"/>
    <property type="evidence" value="ECO:0007669"/>
    <property type="project" value="UniProtKB-UniRule"/>
</dbReference>
<dbReference type="InterPro" id="IPR031704">
    <property type="entry name" value="Glyco_hydro_36_N"/>
</dbReference>
<proteinExistence type="predicted"/>
<feature type="domain" description="Glycosyl hydrolase family 36 C-terminal" evidence="7">
    <location>
        <begin position="628"/>
        <end position="702"/>
    </location>
</feature>
<dbReference type="Gene3D" id="3.20.20.70">
    <property type="entry name" value="Aldolase class I"/>
    <property type="match status" value="1"/>
</dbReference>
<dbReference type="Gene3D" id="2.60.40.1180">
    <property type="entry name" value="Golgi alpha-mannosidase II"/>
    <property type="match status" value="1"/>
</dbReference>
<dbReference type="GO" id="GO:0016052">
    <property type="term" value="P:carbohydrate catabolic process"/>
    <property type="evidence" value="ECO:0007669"/>
    <property type="project" value="InterPro"/>
</dbReference>
<dbReference type="InterPro" id="IPR000111">
    <property type="entry name" value="Glyco_hydro_27/36_CS"/>
</dbReference>
<dbReference type="Pfam" id="PF16875">
    <property type="entry name" value="Glyco_hydro_36N"/>
    <property type="match status" value="1"/>
</dbReference>
<dbReference type="InterPro" id="IPR013780">
    <property type="entry name" value="Glyco_hydro_b"/>
</dbReference>
<evidence type="ECO:0000256" key="2">
    <source>
        <dbReference type="ARBA" id="ARBA00012755"/>
    </source>
</evidence>
<keyword evidence="3" id="KW-0378">Hydrolase</keyword>
<evidence type="ECO:0000259" key="7">
    <source>
        <dbReference type="Pfam" id="PF16874"/>
    </source>
</evidence>
<dbReference type="InterPro" id="IPR038417">
    <property type="entry name" value="Alpga-gal_N_sf"/>
</dbReference>
<dbReference type="SUPFAM" id="SSF51445">
    <property type="entry name" value="(Trans)glycosidases"/>
    <property type="match status" value="1"/>
</dbReference>
<feature type="active site" description="Nucleophile" evidence="5">
    <location>
        <position position="459"/>
    </location>
</feature>
<evidence type="ECO:0000256" key="5">
    <source>
        <dbReference type="PIRSR" id="PIRSR005536-1"/>
    </source>
</evidence>
<evidence type="ECO:0000256" key="1">
    <source>
        <dbReference type="ARBA" id="ARBA00001255"/>
    </source>
</evidence>
<dbReference type="RefSeq" id="WP_112260369.1">
    <property type="nucleotide sequence ID" value="NZ_QMIG01000043.1"/>
</dbReference>
<feature type="domain" description="Glycosyl hydrolase family 36 N-terminal" evidence="8">
    <location>
        <begin position="2"/>
        <end position="270"/>
    </location>
</feature>
<dbReference type="Gene3D" id="2.70.98.60">
    <property type="entry name" value="alpha-galactosidase from lactobacil brevis"/>
    <property type="match status" value="1"/>
</dbReference>
<dbReference type="PANTHER" id="PTHR43053">
    <property type="entry name" value="GLYCOSIDASE FAMILY 31"/>
    <property type="match status" value="1"/>
</dbReference>
<comment type="catalytic activity">
    <reaction evidence="1">
        <text>Hydrolysis of terminal, non-reducing alpha-D-galactose residues in alpha-D-galactosides, including galactose oligosaccharides, galactomannans and galactolipids.</text>
        <dbReference type="EC" id="3.2.1.22"/>
    </reaction>
</comment>
<keyword evidence="10" id="KW-1185">Reference proteome</keyword>
<dbReference type="InterPro" id="IPR050985">
    <property type="entry name" value="Alpha-glycosidase_related"/>
</dbReference>
<evidence type="ECO:0000256" key="4">
    <source>
        <dbReference type="ARBA" id="ARBA00023295"/>
    </source>
</evidence>
<gene>
    <name evidence="9" type="ORF">DPM12_21275</name>
</gene>
<dbReference type="PROSITE" id="PS00512">
    <property type="entry name" value="ALPHA_GALACTOSIDASE"/>
    <property type="match status" value="1"/>
</dbReference>
<dbReference type="InterPro" id="IPR017853">
    <property type="entry name" value="GH"/>
</dbReference>
<dbReference type="PANTHER" id="PTHR43053:SF3">
    <property type="entry name" value="ALPHA-GALACTOSIDASE C-RELATED"/>
    <property type="match status" value="1"/>
</dbReference>
<dbReference type="InterPro" id="IPR013785">
    <property type="entry name" value="Aldolase_TIM"/>
</dbReference>
<feature type="compositionally biased region" description="Low complexity" evidence="6">
    <location>
        <begin position="83"/>
        <end position="111"/>
    </location>
</feature>
<evidence type="ECO:0000256" key="3">
    <source>
        <dbReference type="ARBA" id="ARBA00022801"/>
    </source>
</evidence>
<organism evidence="9 10">
    <name type="scientific">Phytoactinopolyspora halophila</name>
    <dbReference type="NCBI Taxonomy" id="1981511"/>
    <lineage>
        <taxon>Bacteria</taxon>
        <taxon>Bacillati</taxon>
        <taxon>Actinomycetota</taxon>
        <taxon>Actinomycetes</taxon>
        <taxon>Jiangellales</taxon>
        <taxon>Jiangellaceae</taxon>
        <taxon>Phytoactinopolyspora</taxon>
    </lineage>
</organism>
<keyword evidence="4" id="KW-0326">Glycosidase</keyword>
<feature type="region of interest" description="Disordered" evidence="6">
    <location>
        <begin position="76"/>
        <end position="115"/>
    </location>
</feature>
<comment type="caution">
    <text evidence="9">The sequence shown here is derived from an EMBL/GenBank/DDBJ whole genome shotgun (WGS) entry which is preliminary data.</text>
</comment>
<dbReference type="AlphaFoldDB" id="A0A329QAU7"/>
<dbReference type="OrthoDB" id="9758822at2"/>
<evidence type="ECO:0000313" key="10">
    <source>
        <dbReference type="Proteomes" id="UP000250462"/>
    </source>
</evidence>
<sequence>MPRILYWGRDLGDLGDDELAALAVSQQPQQVSNTVDDETAVSVLPEPATGWMGTPGLTGHRDGAAFSALFTVDSVEQGDRADPASPAGPADPTGPAGPAAPAGLAGPAGPDESIRPGQIVTVTASDPDAAIALTLDLGLDAAGVVMQRATVRNAGESVYTLDGVMLALPVPLAATELLDLTGRHLRERSPQRSEFTVGTHVRENRRGRTGLDASLVLAAGEQGFGFRRGEVWAMHVGWSGNHRVLAERTPQGESILAGGELLLPGEVRLAPGEKYTTPWIYGAYGDGLDEVSRRFHDHLRARPGHPRSPRPVTLNTWEAVYFDHDLDRLTELADLAADAGVERFVLDDGWFRGRRNDRAGLGDWYVDETVWPRGLHPLVDHVTKREMQFGLWVEPEMINPDSDLARAHPEWILATGHRMPPEARHQQVLNLAHPDAYAYILERLDALLTEYRIGYLKWDHNRDLVDAGQGPDAGAGVHAQTRATYRLIDELRSRHPGVEIESCSSGGGRVDLGILARTDRVWTSDCIDALERQQIQRWSEVLVPPEMLGAHVGAGVAHTTGRSHSLTFRAGTALFGHFGIEWDLTAAMAAERAELARWVALYKDVRDLLHTGDVVRADHADPSVLVHGVVARDGSRAIYAVVQLATSVQSPTGVVRLPGLDPEARYRLGPLAPGDEPAGPTRSPLRWWESGVELPGQVISAAGVQAPTLYPERLVLVAATRVATAGTRGEETSTRAGVGR</sequence>
<accession>A0A329QAU7</accession>
<protein>
    <recommendedName>
        <fullName evidence="2">alpha-galactosidase</fullName>
        <ecNumber evidence="2">3.2.1.22</ecNumber>
    </recommendedName>
</protein>
<dbReference type="EMBL" id="QMIG01000043">
    <property type="protein sequence ID" value="RAW09453.1"/>
    <property type="molecule type" value="Genomic_DNA"/>
</dbReference>
<dbReference type="Pfam" id="PF16874">
    <property type="entry name" value="Glyco_hydro_36C"/>
    <property type="match status" value="1"/>
</dbReference>
<evidence type="ECO:0000313" key="9">
    <source>
        <dbReference type="EMBL" id="RAW09453.1"/>
    </source>
</evidence>
<dbReference type="CDD" id="cd14791">
    <property type="entry name" value="GH36"/>
    <property type="match status" value="1"/>
</dbReference>
<dbReference type="Proteomes" id="UP000250462">
    <property type="component" value="Unassembled WGS sequence"/>
</dbReference>
<evidence type="ECO:0000256" key="6">
    <source>
        <dbReference type="SAM" id="MobiDB-lite"/>
    </source>
</evidence>
<dbReference type="PRINTS" id="PR00743">
    <property type="entry name" value="GLHYDRLASE36"/>
</dbReference>
<dbReference type="Pfam" id="PF02065">
    <property type="entry name" value="Melibiase"/>
    <property type="match status" value="1"/>
</dbReference>
<evidence type="ECO:0000259" key="8">
    <source>
        <dbReference type="Pfam" id="PF16875"/>
    </source>
</evidence>
<dbReference type="InterPro" id="IPR002252">
    <property type="entry name" value="Glyco_hydro_36"/>
</dbReference>
<dbReference type="InterPro" id="IPR031705">
    <property type="entry name" value="Glyco_hydro_36_C"/>
</dbReference>
<dbReference type="FunFam" id="3.20.20.70:FF:000118">
    <property type="entry name" value="Alpha-galactosidase"/>
    <property type="match status" value="1"/>
</dbReference>
<dbReference type="EC" id="3.2.1.22" evidence="2"/>
<reference evidence="9 10" key="1">
    <citation type="submission" date="2018-06" db="EMBL/GenBank/DDBJ databases">
        <title>Phytoactinopolyspora halophila sp. nov., a novel halophilic actinomycete isolated from a saline soil in China.</title>
        <authorList>
            <person name="Tang S.-K."/>
        </authorList>
    </citation>
    <scope>NUCLEOTIDE SEQUENCE [LARGE SCALE GENOMIC DNA]</scope>
    <source>
        <strain evidence="9 10">YIM 96934</strain>
    </source>
</reference>
<name>A0A329QAU7_9ACTN</name>